<protein>
    <submittedName>
        <fullName evidence="2">Uncharacterized protein</fullName>
    </submittedName>
</protein>
<feature type="non-terminal residue" evidence="2">
    <location>
        <position position="1"/>
    </location>
</feature>
<organism evidence="2 3">
    <name type="scientific">Polarella glacialis</name>
    <name type="common">Dinoflagellate</name>
    <dbReference type="NCBI Taxonomy" id="89957"/>
    <lineage>
        <taxon>Eukaryota</taxon>
        <taxon>Sar</taxon>
        <taxon>Alveolata</taxon>
        <taxon>Dinophyceae</taxon>
        <taxon>Suessiales</taxon>
        <taxon>Suessiaceae</taxon>
        <taxon>Polarella</taxon>
    </lineage>
</organism>
<evidence type="ECO:0000313" key="3">
    <source>
        <dbReference type="Proteomes" id="UP000626109"/>
    </source>
</evidence>
<comment type="caution">
    <text evidence="2">The sequence shown here is derived from an EMBL/GenBank/DDBJ whole genome shotgun (WGS) entry which is preliminary data.</text>
</comment>
<dbReference type="EMBL" id="CAJNNW010001119">
    <property type="protein sequence ID" value="CAE8634669.1"/>
    <property type="molecule type" value="Genomic_DNA"/>
</dbReference>
<name>A0A813H9P3_POLGL</name>
<dbReference type="AlphaFoldDB" id="A0A813H9P3"/>
<proteinExistence type="predicted"/>
<dbReference type="Proteomes" id="UP000626109">
    <property type="component" value="Unassembled WGS sequence"/>
</dbReference>
<gene>
    <name evidence="2" type="ORF">PGLA2088_LOCUS1452</name>
</gene>
<accession>A0A813H9P3</accession>
<reference evidence="2" key="1">
    <citation type="submission" date="2021-02" db="EMBL/GenBank/DDBJ databases">
        <authorList>
            <person name="Dougan E. K."/>
            <person name="Rhodes N."/>
            <person name="Thang M."/>
            <person name="Chan C."/>
        </authorList>
    </citation>
    <scope>NUCLEOTIDE SEQUENCE</scope>
</reference>
<evidence type="ECO:0000256" key="1">
    <source>
        <dbReference type="SAM" id="MobiDB-lite"/>
    </source>
</evidence>
<feature type="region of interest" description="Disordered" evidence="1">
    <location>
        <begin position="10"/>
        <end position="32"/>
    </location>
</feature>
<sequence length="133" mass="14579">EAVVKWLRQGVDRAMDDGGGDSNSVETPAKKQRLEEIEKRLEESQPATSEVLGVVAVGRPSYAWFKEVVSAGTDYRACRSHFHSADPFCHWRRKHTLAFDDKPDGVDGFTVNLPIGLAAASDSLPSVALKLAR</sequence>
<evidence type="ECO:0000313" key="2">
    <source>
        <dbReference type="EMBL" id="CAE8634669.1"/>
    </source>
</evidence>